<dbReference type="InterPro" id="IPR010538">
    <property type="entry name" value="DHOR"/>
</dbReference>
<gene>
    <name evidence="8" type="ORF">FRC96_00365</name>
</gene>
<dbReference type="PROSITE" id="PS51257">
    <property type="entry name" value="PROKAR_LIPOPROTEIN"/>
    <property type="match status" value="1"/>
</dbReference>
<feature type="signal peptide" evidence="6">
    <location>
        <begin position="1"/>
        <end position="18"/>
    </location>
</feature>
<dbReference type="SUPFAM" id="SSF46626">
    <property type="entry name" value="Cytochrome c"/>
    <property type="match status" value="1"/>
</dbReference>
<feature type="compositionally biased region" description="Acidic residues" evidence="5">
    <location>
        <begin position="59"/>
        <end position="69"/>
    </location>
</feature>
<dbReference type="PANTHER" id="PTHR30600:SF4">
    <property type="entry name" value="CYTOCHROME C DOMAIN-CONTAINING PROTEIN"/>
    <property type="match status" value="1"/>
</dbReference>
<dbReference type="GO" id="GO:0009055">
    <property type="term" value="F:electron transfer activity"/>
    <property type="evidence" value="ECO:0007669"/>
    <property type="project" value="InterPro"/>
</dbReference>
<evidence type="ECO:0000313" key="8">
    <source>
        <dbReference type="EMBL" id="TXD44570.1"/>
    </source>
</evidence>
<dbReference type="Proteomes" id="UP000321046">
    <property type="component" value="Unassembled WGS sequence"/>
</dbReference>
<feature type="compositionally biased region" description="Basic and acidic residues" evidence="5">
    <location>
        <begin position="45"/>
        <end position="58"/>
    </location>
</feature>
<dbReference type="PROSITE" id="PS51007">
    <property type="entry name" value="CYTC"/>
    <property type="match status" value="1"/>
</dbReference>
<protein>
    <submittedName>
        <fullName evidence="8">Thiol oxidoreductase</fullName>
    </submittedName>
</protein>
<comment type="caution">
    <text evidence="8">The sequence shown here is derived from an EMBL/GenBank/DDBJ whole genome shotgun (WGS) entry which is preliminary data.</text>
</comment>
<dbReference type="Gene3D" id="1.10.760.10">
    <property type="entry name" value="Cytochrome c-like domain"/>
    <property type="match status" value="1"/>
</dbReference>
<feature type="region of interest" description="Disordered" evidence="5">
    <location>
        <begin position="19"/>
        <end position="69"/>
    </location>
</feature>
<evidence type="ECO:0000256" key="5">
    <source>
        <dbReference type="SAM" id="MobiDB-lite"/>
    </source>
</evidence>
<evidence type="ECO:0000313" key="9">
    <source>
        <dbReference type="Proteomes" id="UP000321046"/>
    </source>
</evidence>
<evidence type="ECO:0000256" key="6">
    <source>
        <dbReference type="SAM" id="SignalP"/>
    </source>
</evidence>
<keyword evidence="3 4" id="KW-0408">Iron</keyword>
<dbReference type="InterPro" id="IPR036909">
    <property type="entry name" value="Cyt_c-like_dom_sf"/>
</dbReference>
<dbReference type="PANTHER" id="PTHR30600">
    <property type="entry name" value="CYTOCHROME C PEROXIDASE-RELATED"/>
    <property type="match status" value="1"/>
</dbReference>
<dbReference type="OrthoDB" id="9805202at2"/>
<dbReference type="InterPro" id="IPR051395">
    <property type="entry name" value="Cytochrome_c_Peroxidase/MauG"/>
</dbReference>
<accession>A0A5C6XLM1</accession>
<dbReference type="EMBL" id="VOSL01000002">
    <property type="protein sequence ID" value="TXD44570.1"/>
    <property type="molecule type" value="Genomic_DNA"/>
</dbReference>
<evidence type="ECO:0000256" key="3">
    <source>
        <dbReference type="ARBA" id="ARBA00023004"/>
    </source>
</evidence>
<evidence type="ECO:0000256" key="2">
    <source>
        <dbReference type="ARBA" id="ARBA00022723"/>
    </source>
</evidence>
<feature type="chain" id="PRO_5023062046" evidence="6">
    <location>
        <begin position="19"/>
        <end position="501"/>
    </location>
</feature>
<feature type="domain" description="Cytochrome c" evidence="7">
    <location>
        <begin position="370"/>
        <end position="501"/>
    </location>
</feature>
<dbReference type="RefSeq" id="WP_146972063.1">
    <property type="nucleotide sequence ID" value="NZ_VOSL01000002.1"/>
</dbReference>
<name>A0A5C6XLM1_9DELT</name>
<reference evidence="8 9" key="1">
    <citation type="submission" date="2019-08" db="EMBL/GenBank/DDBJ databases">
        <title>Bradymonadales sp. TMQ2.</title>
        <authorList>
            <person name="Liang Q."/>
        </authorList>
    </citation>
    <scope>NUCLEOTIDE SEQUENCE [LARGE SCALE GENOMIC DNA]</scope>
    <source>
        <strain evidence="8 9">TMQ2</strain>
    </source>
</reference>
<evidence type="ECO:0000259" key="7">
    <source>
        <dbReference type="PROSITE" id="PS51007"/>
    </source>
</evidence>
<sequence>MRVSLVVSALLLAGGASAACSSPEIDDHRHDAEDHDSGQDVDAQDVARDADSDVHDADSTDAMDADDVDPGDEADWIVALFDRGAPLGGPLTSDAGSGWQFLEIADAIPVEMTQNFSVGRELFMADWDPAPGPRAVLDGLGPYFHETSCVGCHPTSAGRPPTLLDDGDVAPGLLIRLRRPDDGQWAGDPHYGEQFQPRALASVAPEGAVHWQPHPDDRGLISPEILLTTPEDAPTLHSETRASARNSPQIVGMGLLEAIADDDLRALANAQSEGGRVSGRVHVRPDGRVGRFGWKSLHTTVLAQSAAAFAEDIGITSALHPEESCTPTQLDCLNAPSGGAPELADSGLEAVAEFQRYVGVPAFRAAPDDAQARQGARHFDAIGCADCHTPRQHTSPDAGELLASQTFFPFTDLLLHDMGPELADAVGEGDAAPSEWRTPPLWGLGLVLQRSDDARLLHDGRAATFDEAIRWHGGEALDARQRYEALSPAAQEALVHFLERL</sequence>
<dbReference type="GO" id="GO:0046872">
    <property type="term" value="F:metal ion binding"/>
    <property type="evidence" value="ECO:0007669"/>
    <property type="project" value="UniProtKB-KW"/>
</dbReference>
<keyword evidence="1 4" id="KW-0349">Heme</keyword>
<dbReference type="GO" id="GO:0020037">
    <property type="term" value="F:heme binding"/>
    <property type="evidence" value="ECO:0007669"/>
    <property type="project" value="InterPro"/>
</dbReference>
<dbReference type="GO" id="GO:0004130">
    <property type="term" value="F:cytochrome-c peroxidase activity"/>
    <property type="evidence" value="ECO:0007669"/>
    <property type="project" value="TreeGrafter"/>
</dbReference>
<dbReference type="AlphaFoldDB" id="A0A5C6XLM1"/>
<keyword evidence="2 4" id="KW-0479">Metal-binding</keyword>
<dbReference type="Pfam" id="PF06537">
    <property type="entry name" value="DHOR"/>
    <property type="match status" value="1"/>
</dbReference>
<proteinExistence type="predicted"/>
<evidence type="ECO:0000256" key="1">
    <source>
        <dbReference type="ARBA" id="ARBA00022617"/>
    </source>
</evidence>
<dbReference type="InterPro" id="IPR009056">
    <property type="entry name" value="Cyt_c-like_dom"/>
</dbReference>
<keyword evidence="6" id="KW-0732">Signal</keyword>
<feature type="compositionally biased region" description="Basic and acidic residues" evidence="5">
    <location>
        <begin position="25"/>
        <end position="38"/>
    </location>
</feature>
<evidence type="ECO:0000256" key="4">
    <source>
        <dbReference type="PROSITE-ProRule" id="PRU00433"/>
    </source>
</evidence>
<organism evidence="8 9">
    <name type="scientific">Lujinxingia vulgaris</name>
    <dbReference type="NCBI Taxonomy" id="2600176"/>
    <lineage>
        <taxon>Bacteria</taxon>
        <taxon>Deltaproteobacteria</taxon>
        <taxon>Bradymonadales</taxon>
        <taxon>Lujinxingiaceae</taxon>
        <taxon>Lujinxingia</taxon>
    </lineage>
</organism>